<organism evidence="2 3">
    <name type="scientific">Heterodermia speciosa</name>
    <dbReference type="NCBI Taxonomy" id="116794"/>
    <lineage>
        <taxon>Eukaryota</taxon>
        <taxon>Fungi</taxon>
        <taxon>Dikarya</taxon>
        <taxon>Ascomycota</taxon>
        <taxon>Pezizomycotina</taxon>
        <taxon>Lecanoromycetes</taxon>
        <taxon>OSLEUM clade</taxon>
        <taxon>Lecanoromycetidae</taxon>
        <taxon>Caliciales</taxon>
        <taxon>Physciaceae</taxon>
        <taxon>Heterodermia</taxon>
    </lineage>
</organism>
<sequence>MSSRAQTVPQSKKQTPNPVDERLGRITRDILPSAPYQLRIDIEFRRDNRQAIEWRRSCPFEAHEEQLQYLTFRSNFDKDTIFHAVGDWDDGNGNIMSKIDKSSGLNTPLPGQAPKKKISLSDYKNKAAGHVGSIAASSRASGEVHLFETGGKAEIVPQSASKPPTSEPPHGLKRPLGADECSEYSKKDASPPHPPPSKKVHLTPVPRITEIERSATWQLPPMLSPTLPPDIEEELAKLPAAGVSIGHRKTPSETKPVPENLDSSNPPCSKDDTRNGKDISKELAQDDDRPERIIPSSKATRPGHEKPPKSSSIQRTMDVNTKGLAISRSSVEGPSGGEKKMTSLAVSSVTAPQKLEKKSLIAKLRIPKSIRKNCIRILQMQSRPARKLDQDASKSEEMRASTGKSRDRASTNGTGRNPETQNPRLEYPQGRSSPSTDRNGRKNNLLDDSLNTPKSGDKRKKPPDQGTSLEPAAKRQKPPVGLDLSQKPHTPVGHPLRSPLVSQHSSAQKSQLSTPKRDLKGAAMHRIGSSEGDVKTPLGAARGGTPTANGTSERINREGRSSSNTSGGAVIVRSEDVTTWRAEQKKYEGLGRKLKHEARVFIPEDGDFTNDTPSMRQGAAVAFEAILAFMLSFAIGDEIKRLSRPPTDVTPWRTLLPFLHYVQRVTRIYRPLLGLTHQLEAICRDTICLCDGDRLERDALLATVLDDQRPPTSESNALDISPSATEKVKNDFASFRTKHVENLRQAQHVWQLGYTELSVREMQRLFPLTWGKSANSPGPGKGKENLSPKTYGDGPYYLPLGPTTTGIEGVRAGWQMLQEWTKKHEVKWQGKMGI</sequence>
<feature type="compositionally biased region" description="Polar residues" evidence="1">
    <location>
        <begin position="1"/>
        <end position="17"/>
    </location>
</feature>
<feature type="region of interest" description="Disordered" evidence="1">
    <location>
        <begin position="1"/>
        <end position="26"/>
    </location>
</feature>
<reference evidence="2" key="1">
    <citation type="submission" date="2021-03" db="EMBL/GenBank/DDBJ databases">
        <authorList>
            <person name="Tagirdzhanova G."/>
        </authorList>
    </citation>
    <scope>NUCLEOTIDE SEQUENCE</scope>
</reference>
<evidence type="ECO:0000313" key="2">
    <source>
        <dbReference type="EMBL" id="CAF9935120.1"/>
    </source>
</evidence>
<feature type="compositionally biased region" description="Polar residues" evidence="1">
    <location>
        <begin position="410"/>
        <end position="423"/>
    </location>
</feature>
<keyword evidence="3" id="KW-1185">Reference proteome</keyword>
<dbReference type="EMBL" id="CAJPDS010000080">
    <property type="protein sequence ID" value="CAF9935120.1"/>
    <property type="molecule type" value="Genomic_DNA"/>
</dbReference>
<evidence type="ECO:0000313" key="3">
    <source>
        <dbReference type="Proteomes" id="UP000664521"/>
    </source>
</evidence>
<feature type="region of interest" description="Disordered" evidence="1">
    <location>
        <begin position="377"/>
        <end position="570"/>
    </location>
</feature>
<accession>A0A8H3IYW9</accession>
<dbReference type="Proteomes" id="UP000664521">
    <property type="component" value="Unassembled WGS sequence"/>
</dbReference>
<gene>
    <name evidence="2" type="ORF">HETSPECPRED_009665</name>
</gene>
<proteinExistence type="predicted"/>
<feature type="region of interest" description="Disordered" evidence="1">
    <location>
        <begin position="153"/>
        <end position="356"/>
    </location>
</feature>
<comment type="caution">
    <text evidence="2">The sequence shown here is derived from an EMBL/GenBank/DDBJ whole genome shotgun (WGS) entry which is preliminary data.</text>
</comment>
<feature type="compositionally biased region" description="Basic and acidic residues" evidence="1">
    <location>
        <begin position="386"/>
        <end position="409"/>
    </location>
</feature>
<feature type="compositionally biased region" description="Polar residues" evidence="1">
    <location>
        <begin position="500"/>
        <end position="514"/>
    </location>
</feature>
<evidence type="ECO:0000256" key="1">
    <source>
        <dbReference type="SAM" id="MobiDB-lite"/>
    </source>
</evidence>
<dbReference type="AlphaFoldDB" id="A0A8H3IYW9"/>
<protein>
    <submittedName>
        <fullName evidence="2">Uncharacterized protein</fullName>
    </submittedName>
</protein>
<dbReference type="OrthoDB" id="284473at2759"/>
<feature type="compositionally biased region" description="Basic and acidic residues" evidence="1">
    <location>
        <begin position="269"/>
        <end position="292"/>
    </location>
</feature>
<feature type="compositionally biased region" description="Polar residues" evidence="1">
    <location>
        <begin position="309"/>
        <end position="319"/>
    </location>
</feature>
<name>A0A8H3IYW9_9LECA</name>